<dbReference type="InParanoid" id="A0A1S3JR34"/>
<evidence type="ECO:0000313" key="3">
    <source>
        <dbReference type="RefSeq" id="XP_013412797.1"/>
    </source>
</evidence>
<dbReference type="PROSITE" id="PS50086">
    <property type="entry name" value="TBC_RABGAP"/>
    <property type="match status" value="1"/>
</dbReference>
<dbReference type="KEGG" id="lak:106175382"/>
<dbReference type="GeneID" id="106175382"/>
<evidence type="ECO:0000259" key="1">
    <source>
        <dbReference type="PROSITE" id="PS50086"/>
    </source>
</evidence>
<proteinExistence type="predicted"/>
<dbReference type="InterPro" id="IPR042507">
    <property type="entry name" value="TBC1D19"/>
</dbReference>
<dbReference type="FunCoup" id="A0A1S3JR34">
    <property type="interactions" value="364"/>
</dbReference>
<sequence>MVHLYNLAIDFCALSRVEADPADKRLRFNEMSINQCQTGVDDNPDIPPELFDNDRSKLAKKVLNNKHSPLSQEFLKKGAPPGVRAELWRQTLGVEVDQIDQLYYEQLKSYVVQHDLLVDSLIYKDVKLTATNDDQYFVFEDYIYQVLFPFSRDTQVLDHFKHSSANPPKSYIRGKLGVEEFAVHYPPNGVIPFHGFAMYVAPLCYIYDDPVVLYYVFRELYMRYFFRLHQISSHPQSIVSLCLLFESLLQSQEPQLFLHLKTIQAQPLRIAFKWLIRAFSGYLDSEQVLLLWDRVLAYNSLEILAVLAVAIFSFRKTNLLQVGTASAAEGVLADITTLKVVPLIQLSLFST</sequence>
<evidence type="ECO:0000313" key="2">
    <source>
        <dbReference type="Proteomes" id="UP000085678"/>
    </source>
</evidence>
<dbReference type="PANTHER" id="PTHR16110:SF1">
    <property type="entry name" value="TBC1 DOMAIN FAMILY MEMBER 19"/>
    <property type="match status" value="1"/>
</dbReference>
<dbReference type="Pfam" id="PF00566">
    <property type="entry name" value="RabGAP-TBC"/>
    <property type="match status" value="1"/>
</dbReference>
<dbReference type="STRING" id="7574.A0A1S3JR34"/>
<name>A0A1S3JR34_LINAN</name>
<dbReference type="RefSeq" id="XP_013412797.1">
    <property type="nucleotide sequence ID" value="XM_013557343.1"/>
</dbReference>
<reference evidence="3" key="1">
    <citation type="submission" date="2025-08" db="UniProtKB">
        <authorList>
            <consortium name="RefSeq"/>
        </authorList>
    </citation>
    <scope>IDENTIFICATION</scope>
    <source>
        <tissue evidence="3">Gonads</tissue>
    </source>
</reference>
<dbReference type="InterPro" id="IPR035969">
    <property type="entry name" value="Rab-GAP_TBC_sf"/>
</dbReference>
<dbReference type="Proteomes" id="UP000085678">
    <property type="component" value="Unplaced"/>
</dbReference>
<feature type="domain" description="Rab-GAP TBC" evidence="1">
    <location>
        <begin position="78"/>
        <end position="299"/>
    </location>
</feature>
<organism evidence="2 3">
    <name type="scientific">Lingula anatina</name>
    <name type="common">Brachiopod</name>
    <name type="synonym">Lingula unguis</name>
    <dbReference type="NCBI Taxonomy" id="7574"/>
    <lineage>
        <taxon>Eukaryota</taxon>
        <taxon>Metazoa</taxon>
        <taxon>Spiralia</taxon>
        <taxon>Lophotrochozoa</taxon>
        <taxon>Brachiopoda</taxon>
        <taxon>Linguliformea</taxon>
        <taxon>Lingulata</taxon>
        <taxon>Lingulida</taxon>
        <taxon>Linguloidea</taxon>
        <taxon>Lingulidae</taxon>
        <taxon>Lingula</taxon>
    </lineage>
</organism>
<dbReference type="PANTHER" id="PTHR16110">
    <property type="entry name" value="TBC1 DOMAIN FAMILY MEMBER 19"/>
    <property type="match status" value="1"/>
</dbReference>
<dbReference type="OrthoDB" id="10249775at2759"/>
<keyword evidence="2" id="KW-1185">Reference proteome</keyword>
<dbReference type="SMART" id="SM00164">
    <property type="entry name" value="TBC"/>
    <property type="match status" value="1"/>
</dbReference>
<dbReference type="SUPFAM" id="SSF47923">
    <property type="entry name" value="Ypt/Rab-GAP domain of gyp1p"/>
    <property type="match status" value="1"/>
</dbReference>
<protein>
    <submittedName>
        <fullName evidence="3">TBC1 domain family member 19-like isoform X1</fullName>
    </submittedName>
</protein>
<dbReference type="Gene3D" id="1.10.472.80">
    <property type="entry name" value="Ypt/Rab-GAP domain of gyp1p, domain 3"/>
    <property type="match status" value="1"/>
</dbReference>
<gene>
    <name evidence="3" type="primary">LOC106175382</name>
</gene>
<dbReference type="AlphaFoldDB" id="A0A1S3JR34"/>
<dbReference type="InterPro" id="IPR000195">
    <property type="entry name" value="Rab-GAP-TBC_dom"/>
</dbReference>
<accession>A0A1S3JR34</accession>